<evidence type="ECO:0000313" key="2">
    <source>
        <dbReference type="Proteomes" id="UP001472677"/>
    </source>
</evidence>
<name>A0ABR2EI25_9ROSI</name>
<sequence length="69" mass="8132">MGAPTPATLFSHTRTTKESLRLFRRIEAGSLRQQLHPPRTVADEERRLERRTELARVVWKEFETWLKSG</sequence>
<proteinExistence type="predicted"/>
<keyword evidence="2" id="KW-1185">Reference proteome</keyword>
<organism evidence="1 2">
    <name type="scientific">Hibiscus sabdariffa</name>
    <name type="common">roselle</name>
    <dbReference type="NCBI Taxonomy" id="183260"/>
    <lineage>
        <taxon>Eukaryota</taxon>
        <taxon>Viridiplantae</taxon>
        <taxon>Streptophyta</taxon>
        <taxon>Embryophyta</taxon>
        <taxon>Tracheophyta</taxon>
        <taxon>Spermatophyta</taxon>
        <taxon>Magnoliopsida</taxon>
        <taxon>eudicotyledons</taxon>
        <taxon>Gunneridae</taxon>
        <taxon>Pentapetalae</taxon>
        <taxon>rosids</taxon>
        <taxon>malvids</taxon>
        <taxon>Malvales</taxon>
        <taxon>Malvaceae</taxon>
        <taxon>Malvoideae</taxon>
        <taxon>Hibiscus</taxon>
    </lineage>
</organism>
<comment type="caution">
    <text evidence="1">The sequence shown here is derived from an EMBL/GenBank/DDBJ whole genome shotgun (WGS) entry which is preliminary data.</text>
</comment>
<gene>
    <name evidence="1" type="ORF">V6N12_048719</name>
</gene>
<dbReference type="Proteomes" id="UP001472677">
    <property type="component" value="Unassembled WGS sequence"/>
</dbReference>
<dbReference type="EMBL" id="JBBPBM010000013">
    <property type="protein sequence ID" value="KAK8561655.1"/>
    <property type="molecule type" value="Genomic_DNA"/>
</dbReference>
<accession>A0ABR2EI25</accession>
<reference evidence="1 2" key="1">
    <citation type="journal article" date="2024" name="G3 (Bethesda)">
        <title>Genome assembly of Hibiscus sabdariffa L. provides insights into metabolisms of medicinal natural products.</title>
        <authorList>
            <person name="Kim T."/>
        </authorList>
    </citation>
    <scope>NUCLEOTIDE SEQUENCE [LARGE SCALE GENOMIC DNA]</scope>
    <source>
        <strain evidence="1">TK-2024</strain>
        <tissue evidence="1">Old leaves</tissue>
    </source>
</reference>
<protein>
    <submittedName>
        <fullName evidence="1">Uncharacterized protein</fullName>
    </submittedName>
</protein>
<evidence type="ECO:0000313" key="1">
    <source>
        <dbReference type="EMBL" id="KAK8561655.1"/>
    </source>
</evidence>